<sequence>MMPKPSSCLQEEGFYIALHVDFQKKKEGMMYVDYVNKGSIQG</sequence>
<accession>A0ABS2QEM2</accession>
<organism evidence="1 2">
    <name type="scientific">Peribacillus deserti</name>
    <dbReference type="NCBI Taxonomy" id="673318"/>
    <lineage>
        <taxon>Bacteria</taxon>
        <taxon>Bacillati</taxon>
        <taxon>Bacillota</taxon>
        <taxon>Bacilli</taxon>
        <taxon>Bacillales</taxon>
        <taxon>Bacillaceae</taxon>
        <taxon>Peribacillus</taxon>
    </lineage>
</organism>
<dbReference type="EMBL" id="JAFBFI010000003">
    <property type="protein sequence ID" value="MBM7691592.1"/>
    <property type="molecule type" value="Genomic_DNA"/>
</dbReference>
<protein>
    <submittedName>
        <fullName evidence="1">Uncharacterized protein</fullName>
    </submittedName>
</protein>
<dbReference type="Proteomes" id="UP000823486">
    <property type="component" value="Unassembled WGS sequence"/>
</dbReference>
<comment type="caution">
    <text evidence="1">The sequence shown here is derived from an EMBL/GenBank/DDBJ whole genome shotgun (WGS) entry which is preliminary data.</text>
</comment>
<keyword evidence="2" id="KW-1185">Reference proteome</keyword>
<reference evidence="1 2" key="1">
    <citation type="submission" date="2021-01" db="EMBL/GenBank/DDBJ databases">
        <title>Genomic Encyclopedia of Type Strains, Phase IV (KMG-IV): sequencing the most valuable type-strain genomes for metagenomic binning, comparative biology and taxonomic classification.</title>
        <authorList>
            <person name="Goeker M."/>
        </authorList>
    </citation>
    <scope>NUCLEOTIDE SEQUENCE [LARGE SCALE GENOMIC DNA]</scope>
    <source>
        <strain evidence="1 2">DSM 105482</strain>
    </source>
</reference>
<proteinExistence type="predicted"/>
<evidence type="ECO:0000313" key="2">
    <source>
        <dbReference type="Proteomes" id="UP000823486"/>
    </source>
</evidence>
<name>A0ABS2QEM2_9BACI</name>
<gene>
    <name evidence="1" type="ORF">JOC77_000999</name>
</gene>
<evidence type="ECO:0000313" key="1">
    <source>
        <dbReference type="EMBL" id="MBM7691592.1"/>
    </source>
</evidence>